<dbReference type="Gene3D" id="3.10.20.90">
    <property type="entry name" value="Phosphatidylinositol 3-kinase Catalytic Subunit, Chain A, domain 1"/>
    <property type="match status" value="3"/>
</dbReference>
<dbReference type="Gene3D" id="1.10.8.10">
    <property type="entry name" value="DNA helicase RuvA subunit, C-terminal domain"/>
    <property type="match status" value="1"/>
</dbReference>
<feature type="compositionally biased region" description="Basic and acidic residues" evidence="1">
    <location>
        <begin position="576"/>
        <end position="591"/>
    </location>
</feature>
<dbReference type="Pfam" id="PF14555">
    <property type="entry name" value="UBA_4"/>
    <property type="match status" value="1"/>
</dbReference>
<dbReference type="GO" id="GO:0036503">
    <property type="term" value="P:ERAD pathway"/>
    <property type="evidence" value="ECO:0007669"/>
    <property type="project" value="TreeGrafter"/>
</dbReference>
<dbReference type="EMBL" id="CAJNOR010001055">
    <property type="protein sequence ID" value="CAF1065670.1"/>
    <property type="molecule type" value="Genomic_DNA"/>
</dbReference>
<protein>
    <recommendedName>
        <fullName evidence="6">FAS-associated factor 1</fullName>
    </recommendedName>
</protein>
<dbReference type="InterPro" id="IPR006577">
    <property type="entry name" value="UAS"/>
</dbReference>
<evidence type="ECO:0000259" key="3">
    <source>
        <dbReference type="PROSITE" id="PS50053"/>
    </source>
</evidence>
<accession>A0A814LIK5</accession>
<dbReference type="SUPFAM" id="SSF52833">
    <property type="entry name" value="Thioredoxin-like"/>
    <property type="match status" value="1"/>
</dbReference>
<gene>
    <name evidence="4" type="ORF">XAT740_LOCUS16530</name>
</gene>
<dbReference type="InterPro" id="IPR050730">
    <property type="entry name" value="UBX_domain-protein"/>
</dbReference>
<organism evidence="4 5">
    <name type="scientific">Adineta ricciae</name>
    <name type="common">Rotifer</name>
    <dbReference type="NCBI Taxonomy" id="249248"/>
    <lineage>
        <taxon>Eukaryota</taxon>
        <taxon>Metazoa</taxon>
        <taxon>Spiralia</taxon>
        <taxon>Gnathifera</taxon>
        <taxon>Rotifera</taxon>
        <taxon>Eurotatoria</taxon>
        <taxon>Bdelloidea</taxon>
        <taxon>Adinetida</taxon>
        <taxon>Adinetidae</taxon>
        <taxon>Adineta</taxon>
    </lineage>
</organism>
<dbReference type="PANTHER" id="PTHR23322:SF96">
    <property type="entry name" value="FAS-ASSOCIATED FACTOR 1"/>
    <property type="match status" value="1"/>
</dbReference>
<dbReference type="PANTHER" id="PTHR23322">
    <property type="entry name" value="FAS-ASSOCIATED PROTEIN"/>
    <property type="match status" value="1"/>
</dbReference>
<feature type="compositionally biased region" description="Basic and acidic residues" evidence="1">
    <location>
        <begin position="530"/>
        <end position="568"/>
    </location>
</feature>
<sequence length="668" mass="76836">MSEEPRERILSDFQDCTGLENMEECIQILQQHEWNLMEAIRAVHEGIGDGNDPESTVPVYQTMDDQMVLTGHNPNNTRQPNSNDSDDVEIIGTVSAGERTASGASFQTTSDSARNLHFQIVYHDQTEHVHISENETVHKLREKVAEKVFVPVHQQDFLNWKMKSFDERTKLRDLRLPLENIIKLSSIRDDSAHRIYNHTTTSSHNSGEFPLTVLCEDKFGSTIPYKLVLEPHTTILEIKKRMENLACIPIHQQVWQGLLGATDSDTLRQTQIVQNGTLVVRHADTSPNQKLPTTRQNLLPSTSTINYDDDENMNTDRDIIVEDIEDNDIGVLSSTTSTTTVNEGREPLIPDEFTDEVFALQHFSSVFQSRYGSSGPILYMGSLDQALQESLYASIHSRRPLAIYLHNDQSICANVFCSGVLALDSTVEYLANNYVFWAWDVTSDVNRTRLLETLRRCVGNQCAQRVGCMEKNDFPLLLIVTRSRGLLELNSIIEGKSTPSEVLLNLIQSHDSFEQQRSRDMDEEIMREKRENLKREQEDEYEQSRRADLAKQQAREQEERESKLRIEQRSQQQQESKARLPDEPDESEKNITRLKIRLPNDEGILMRRFRLQDNLQVLFDYLTSEGRMLGEYKLLTTFPKRDLTTLNSTDTFEQLKLYPQEQLILESL</sequence>
<proteinExistence type="predicted"/>
<dbReference type="PROSITE" id="PS50053">
    <property type="entry name" value="UBIQUITIN_2"/>
    <property type="match status" value="1"/>
</dbReference>
<name>A0A814LIK5_ADIRI</name>
<dbReference type="InterPro" id="IPR001012">
    <property type="entry name" value="UBX_dom"/>
</dbReference>
<dbReference type="GO" id="GO:0043130">
    <property type="term" value="F:ubiquitin binding"/>
    <property type="evidence" value="ECO:0007669"/>
    <property type="project" value="TreeGrafter"/>
</dbReference>
<dbReference type="InterPro" id="IPR044541">
    <property type="entry name" value="FAF1_UBA"/>
</dbReference>
<evidence type="ECO:0008006" key="6">
    <source>
        <dbReference type="Google" id="ProtNLM"/>
    </source>
</evidence>
<dbReference type="InterPro" id="IPR049483">
    <property type="entry name" value="FAF1_2-like_UAS"/>
</dbReference>
<dbReference type="AlphaFoldDB" id="A0A814LIK5"/>
<feature type="compositionally biased region" description="Polar residues" evidence="1">
    <location>
        <begin position="286"/>
        <end position="306"/>
    </location>
</feature>
<dbReference type="InterPro" id="IPR000626">
    <property type="entry name" value="Ubiquitin-like_dom"/>
</dbReference>
<evidence type="ECO:0000313" key="5">
    <source>
        <dbReference type="Proteomes" id="UP000663828"/>
    </source>
</evidence>
<feature type="domain" description="UBX" evidence="2">
    <location>
        <begin position="587"/>
        <end position="665"/>
    </location>
</feature>
<dbReference type="CDD" id="cd14413">
    <property type="entry name" value="UBA_FAF1"/>
    <property type="match status" value="1"/>
</dbReference>
<dbReference type="Pfam" id="PF00789">
    <property type="entry name" value="UBX"/>
    <property type="match status" value="1"/>
</dbReference>
<dbReference type="SMART" id="SM00594">
    <property type="entry name" value="UAS"/>
    <property type="match status" value="1"/>
</dbReference>
<dbReference type="SMART" id="SM00166">
    <property type="entry name" value="UBX"/>
    <property type="match status" value="1"/>
</dbReference>
<dbReference type="GO" id="GO:0005634">
    <property type="term" value="C:nucleus"/>
    <property type="evidence" value="ECO:0007669"/>
    <property type="project" value="TreeGrafter"/>
</dbReference>
<dbReference type="Gene3D" id="3.40.30.10">
    <property type="entry name" value="Glutaredoxin"/>
    <property type="match status" value="1"/>
</dbReference>
<evidence type="ECO:0000313" key="4">
    <source>
        <dbReference type="EMBL" id="CAF1065670.1"/>
    </source>
</evidence>
<dbReference type="PROSITE" id="PS50033">
    <property type="entry name" value="UBX"/>
    <property type="match status" value="1"/>
</dbReference>
<feature type="domain" description="Ubiquitin-like" evidence="3">
    <location>
        <begin position="114"/>
        <end position="184"/>
    </location>
</feature>
<feature type="region of interest" description="Disordered" evidence="1">
    <location>
        <begin position="530"/>
        <end position="591"/>
    </location>
</feature>
<comment type="caution">
    <text evidence="4">The sequence shown here is derived from an EMBL/GenBank/DDBJ whole genome shotgun (WGS) entry which is preliminary data.</text>
</comment>
<dbReference type="GO" id="GO:0005783">
    <property type="term" value="C:endoplasmic reticulum"/>
    <property type="evidence" value="ECO:0007669"/>
    <property type="project" value="TreeGrafter"/>
</dbReference>
<evidence type="ECO:0000259" key="2">
    <source>
        <dbReference type="PROSITE" id="PS50033"/>
    </source>
</evidence>
<keyword evidence="5" id="KW-1185">Reference proteome</keyword>
<feature type="region of interest" description="Disordered" evidence="1">
    <location>
        <begin position="286"/>
        <end position="311"/>
    </location>
</feature>
<dbReference type="Pfam" id="PF21021">
    <property type="entry name" value="FAF1"/>
    <property type="match status" value="1"/>
</dbReference>
<dbReference type="Proteomes" id="UP000663828">
    <property type="component" value="Unassembled WGS sequence"/>
</dbReference>
<reference evidence="4" key="1">
    <citation type="submission" date="2021-02" db="EMBL/GenBank/DDBJ databases">
        <authorList>
            <person name="Nowell W R."/>
        </authorList>
    </citation>
    <scope>NUCLEOTIDE SEQUENCE</scope>
</reference>
<dbReference type="InterPro" id="IPR029071">
    <property type="entry name" value="Ubiquitin-like_domsf"/>
</dbReference>
<evidence type="ECO:0000256" key="1">
    <source>
        <dbReference type="SAM" id="MobiDB-lite"/>
    </source>
</evidence>
<dbReference type="SUPFAM" id="SSF54236">
    <property type="entry name" value="Ubiquitin-like"/>
    <property type="match status" value="2"/>
</dbReference>
<dbReference type="InterPro" id="IPR036249">
    <property type="entry name" value="Thioredoxin-like_sf"/>
</dbReference>